<protein>
    <submittedName>
        <fullName evidence="3">ABC-type nitrate/sulfonate/bicarbonate transport system substrate-binding protein</fullName>
    </submittedName>
</protein>
<dbReference type="SUPFAM" id="SSF53850">
    <property type="entry name" value="Periplasmic binding protein-like II"/>
    <property type="match status" value="1"/>
</dbReference>
<dbReference type="PANTHER" id="PTHR30024:SF42">
    <property type="entry name" value="ALIPHATIC SULFONATES-BINDING PROTEIN-RELATED"/>
    <property type="match status" value="1"/>
</dbReference>
<sequence length="369" mass="38378">MSLKTTGIKATSAIATVAIAVLGLAACGSDSSSGSSKSKDDSIVFATGAPVLLDSTAPYGSVPKAMGYWKDQGLTVQIQPTAGATASAQLLTAGKADIIAGGTSSLYQAAAADPKIRLVSLQAENFWQIAVPEDSKIKSIDDLKGKTIGTQSLSSASYLFGRAAVQASGLDPDSDVKWLVIGVGSQAAAAIKDGTVAAYASYDGPTGVVSGVLGKKLINLPTPLDKVSGLSGYATTEQFLKEHKSAIVKFLLGTYKGYIFSTTNPGAAEQIQWAEYPEQKPKGMSTEEAIQSVLPNVESRFKSGSVPGPSGLIGDVPMKDVQDSIDFMVKYGVLKASLDSKKVVDLSLNKEANKFDADAVKKQAQNWKP</sequence>
<feature type="domain" description="SsuA/THI5-like" evidence="2">
    <location>
        <begin position="64"/>
        <end position="268"/>
    </location>
</feature>
<reference evidence="3 4" key="1">
    <citation type="submission" date="2018-03" db="EMBL/GenBank/DDBJ databases">
        <title>Genomic Encyclopedia of Archaeal and Bacterial Type Strains, Phase II (KMG-II): from individual species to whole genera.</title>
        <authorList>
            <person name="Goeker M."/>
        </authorList>
    </citation>
    <scope>NUCLEOTIDE SEQUENCE [LARGE SCALE GENOMIC DNA]</scope>
    <source>
        <strain evidence="3 4">DSM 100065</strain>
    </source>
</reference>
<gene>
    <name evidence="3" type="ORF">CLV47_11317</name>
</gene>
<dbReference type="AlphaFoldDB" id="A0A2T0ZWX0"/>
<feature type="signal peptide" evidence="1">
    <location>
        <begin position="1"/>
        <end position="25"/>
    </location>
</feature>
<evidence type="ECO:0000313" key="3">
    <source>
        <dbReference type="EMBL" id="PRZ40852.1"/>
    </source>
</evidence>
<dbReference type="Proteomes" id="UP000237752">
    <property type="component" value="Unassembled WGS sequence"/>
</dbReference>
<dbReference type="EMBL" id="PVUE01000013">
    <property type="protein sequence ID" value="PRZ40852.1"/>
    <property type="molecule type" value="Genomic_DNA"/>
</dbReference>
<keyword evidence="1" id="KW-0732">Signal</keyword>
<dbReference type="Gene3D" id="3.40.190.10">
    <property type="entry name" value="Periplasmic binding protein-like II"/>
    <property type="match status" value="2"/>
</dbReference>
<dbReference type="OrthoDB" id="7808807at2"/>
<evidence type="ECO:0000259" key="2">
    <source>
        <dbReference type="Pfam" id="PF09084"/>
    </source>
</evidence>
<organism evidence="3 4">
    <name type="scientific">Antricoccus suffuscus</name>
    <dbReference type="NCBI Taxonomy" id="1629062"/>
    <lineage>
        <taxon>Bacteria</taxon>
        <taxon>Bacillati</taxon>
        <taxon>Actinomycetota</taxon>
        <taxon>Actinomycetes</taxon>
        <taxon>Geodermatophilales</taxon>
        <taxon>Antricoccaceae</taxon>
        <taxon>Antricoccus</taxon>
    </lineage>
</organism>
<dbReference type="PANTHER" id="PTHR30024">
    <property type="entry name" value="ALIPHATIC SULFONATES-BINDING PROTEIN-RELATED"/>
    <property type="match status" value="1"/>
</dbReference>
<feature type="chain" id="PRO_5038840513" evidence="1">
    <location>
        <begin position="26"/>
        <end position="369"/>
    </location>
</feature>
<name>A0A2T0ZWX0_9ACTN</name>
<evidence type="ECO:0000313" key="4">
    <source>
        <dbReference type="Proteomes" id="UP000237752"/>
    </source>
</evidence>
<accession>A0A2T0ZWX0</accession>
<dbReference type="PROSITE" id="PS51257">
    <property type="entry name" value="PROKAR_LIPOPROTEIN"/>
    <property type="match status" value="1"/>
</dbReference>
<dbReference type="InterPro" id="IPR015168">
    <property type="entry name" value="SsuA/THI5"/>
</dbReference>
<proteinExistence type="predicted"/>
<evidence type="ECO:0000256" key="1">
    <source>
        <dbReference type="SAM" id="SignalP"/>
    </source>
</evidence>
<dbReference type="Pfam" id="PF09084">
    <property type="entry name" value="NMT1"/>
    <property type="match status" value="1"/>
</dbReference>
<keyword evidence="4" id="KW-1185">Reference proteome</keyword>
<comment type="caution">
    <text evidence="3">The sequence shown here is derived from an EMBL/GenBank/DDBJ whole genome shotgun (WGS) entry which is preliminary data.</text>
</comment>